<evidence type="ECO:0000313" key="1">
    <source>
        <dbReference type="EMBL" id="QOY91616.1"/>
    </source>
</evidence>
<reference evidence="1 2" key="1">
    <citation type="submission" date="2020-10" db="EMBL/GenBank/DDBJ databases">
        <title>Complete genome sequence of Paludibaculum fermentans P105T, a facultatively anaerobic acidobacterium capable of dissimilatory Fe(III) reduction.</title>
        <authorList>
            <person name="Dedysh S.N."/>
            <person name="Beletsky A.V."/>
            <person name="Kulichevskaya I.S."/>
            <person name="Mardanov A.V."/>
            <person name="Ravin N.V."/>
        </authorList>
    </citation>
    <scope>NUCLEOTIDE SEQUENCE [LARGE SCALE GENOMIC DNA]</scope>
    <source>
        <strain evidence="1 2">P105</strain>
    </source>
</reference>
<dbReference type="KEGG" id="pfer:IRI77_17220"/>
<dbReference type="AlphaFoldDB" id="A0A7S7NXL8"/>
<protein>
    <submittedName>
        <fullName evidence="1">DUF1848 domain-containing protein</fullName>
    </submittedName>
</protein>
<organism evidence="1 2">
    <name type="scientific">Paludibaculum fermentans</name>
    <dbReference type="NCBI Taxonomy" id="1473598"/>
    <lineage>
        <taxon>Bacteria</taxon>
        <taxon>Pseudomonadati</taxon>
        <taxon>Acidobacteriota</taxon>
        <taxon>Terriglobia</taxon>
        <taxon>Bryobacterales</taxon>
        <taxon>Bryobacteraceae</taxon>
        <taxon>Paludibaculum</taxon>
    </lineage>
</organism>
<proteinExistence type="predicted"/>
<dbReference type="Proteomes" id="UP000593892">
    <property type="component" value="Chromosome"/>
</dbReference>
<dbReference type="InterPro" id="IPR014998">
    <property type="entry name" value="DUF1848"/>
</dbReference>
<keyword evidence="2" id="KW-1185">Reference proteome</keyword>
<accession>A0A7S7NXL8</accession>
<evidence type="ECO:0000313" key="2">
    <source>
        <dbReference type="Proteomes" id="UP000593892"/>
    </source>
</evidence>
<sequence>MIISASYRTDIPAFYSDWFFARLEAGYCRVKNPYSGRAQRIDLRPERVTGFVFWTRNFGPCLNRLAEIQSFGRPFVVQFTVTNYPKSLEAAVIDPRKAVEQIRRLSAEVHPKCPVWRYDPIVCTDVTSLEFHRRNFAELASSLQGAVDEVTVSFATIYKKSERNLDAAGERHGFEWSDPDHSRKTELLEELAGTARAHGMSLTICTQPQFLSSSVEEARCVDARRLSAIAGLNLDIPLKGNRPGCACHESRDIGAYDTCPHGCAYCYAVRRRDIALARYKAHDPNADALIPLEPEQPPILPLFGE</sequence>
<dbReference type="Pfam" id="PF08902">
    <property type="entry name" value="DUF1848"/>
    <property type="match status" value="1"/>
</dbReference>
<gene>
    <name evidence="1" type="ORF">IRI77_17220</name>
</gene>
<name>A0A7S7NXL8_PALFE</name>
<dbReference type="RefSeq" id="WP_194453270.1">
    <property type="nucleotide sequence ID" value="NZ_CP063849.1"/>
</dbReference>
<dbReference type="EMBL" id="CP063849">
    <property type="protein sequence ID" value="QOY91616.1"/>
    <property type="molecule type" value="Genomic_DNA"/>
</dbReference>